<dbReference type="InterPro" id="IPR007215">
    <property type="entry name" value="Sulphur_relay_TusB/DsrH"/>
</dbReference>
<comment type="caution">
    <text evidence="1">The sequence shown here is derived from an EMBL/GenBank/DDBJ whole genome shotgun (WGS) entry which is preliminary data.</text>
</comment>
<evidence type="ECO:0000313" key="2">
    <source>
        <dbReference type="Proteomes" id="UP000235881"/>
    </source>
</evidence>
<reference evidence="1 2" key="1">
    <citation type="submission" date="2018-01" db="EMBL/GenBank/DDBJ databases">
        <title>Denitrification phenotypes of diverse strains of Pseudomonas stutzeri.</title>
        <authorList>
            <person name="Milligan D.A."/>
            <person name="Bergaust L."/>
            <person name="Bakken L.R."/>
            <person name="Frostegard A."/>
        </authorList>
    </citation>
    <scope>NUCLEOTIDE SEQUENCE [LARGE SCALE GENOMIC DNA]</scope>
    <source>
        <strain evidence="1 2">DSM 50238</strain>
    </source>
</reference>
<dbReference type="Gene3D" id="3.40.1260.10">
    <property type="entry name" value="DsrEFH-like"/>
    <property type="match status" value="1"/>
</dbReference>
<dbReference type="RefSeq" id="WP_003290026.1">
    <property type="nucleotide sequence ID" value="NZ_CP065721.1"/>
</dbReference>
<dbReference type="SUPFAM" id="SSF75169">
    <property type="entry name" value="DsrEFH-like"/>
    <property type="match status" value="1"/>
</dbReference>
<proteinExistence type="predicted"/>
<accession>A0A8E2QF19</accession>
<organism evidence="1 2">
    <name type="scientific">Stutzerimonas degradans</name>
    <dbReference type="NCBI Taxonomy" id="2968968"/>
    <lineage>
        <taxon>Bacteria</taxon>
        <taxon>Pseudomonadati</taxon>
        <taxon>Pseudomonadota</taxon>
        <taxon>Gammaproteobacteria</taxon>
        <taxon>Pseudomonadales</taxon>
        <taxon>Pseudomonadaceae</taxon>
        <taxon>Stutzerimonas</taxon>
    </lineage>
</organism>
<dbReference type="GO" id="GO:1990228">
    <property type="term" value="C:sulfurtransferase complex"/>
    <property type="evidence" value="ECO:0007669"/>
    <property type="project" value="TreeGrafter"/>
</dbReference>
<dbReference type="Proteomes" id="UP000235881">
    <property type="component" value="Unassembled WGS sequence"/>
</dbReference>
<dbReference type="AlphaFoldDB" id="A0A8E2QF19"/>
<name>A0A8E2QF19_9GAMM</name>
<dbReference type="GO" id="GO:0002143">
    <property type="term" value="P:tRNA wobble position uridine thiolation"/>
    <property type="evidence" value="ECO:0007669"/>
    <property type="project" value="InterPro"/>
</dbReference>
<dbReference type="GO" id="GO:0016740">
    <property type="term" value="F:transferase activity"/>
    <property type="evidence" value="ECO:0007669"/>
    <property type="project" value="UniProtKB-KW"/>
</dbReference>
<keyword evidence="1" id="KW-0808">Transferase</keyword>
<dbReference type="InterPro" id="IPR027396">
    <property type="entry name" value="DsrEFH-like"/>
</dbReference>
<keyword evidence="2" id="KW-1185">Reference proteome</keyword>
<dbReference type="PANTHER" id="PTHR37526">
    <property type="entry name" value="PROTEIN TUSB"/>
    <property type="match status" value="1"/>
</dbReference>
<dbReference type="NCBIfam" id="TIGR03011">
    <property type="entry name" value="sulf_tusB_dsrH"/>
    <property type="match status" value="1"/>
</dbReference>
<dbReference type="Pfam" id="PF04077">
    <property type="entry name" value="DsrH"/>
    <property type="match status" value="1"/>
</dbReference>
<protein>
    <submittedName>
        <fullName evidence="1">Sulfurtransferase complex subunit TusB</fullName>
    </submittedName>
</protein>
<gene>
    <name evidence="1" type="primary">dsrH</name>
    <name evidence="1" type="ORF">CXK95_10880</name>
</gene>
<evidence type="ECO:0000313" key="1">
    <source>
        <dbReference type="EMBL" id="PNF76894.1"/>
    </source>
</evidence>
<dbReference type="PANTHER" id="PTHR37526:SF1">
    <property type="entry name" value="PROTEIN TUSB"/>
    <property type="match status" value="1"/>
</dbReference>
<sequence length="100" mass="10660">MATLHVLSASPFASDHFAGCLPLLGAGDGLLLCGDAVYALRAATGQRRQLEQLAADVTLYALAEDVEARALGELPARVALLDYPGFVELCGRFERVNSWL</sequence>
<dbReference type="EMBL" id="POUK01000003">
    <property type="protein sequence ID" value="PNF76894.1"/>
    <property type="molecule type" value="Genomic_DNA"/>
</dbReference>